<dbReference type="EMBL" id="CP001966">
    <property type="protein sequence ID" value="ADG80550.1"/>
    <property type="molecule type" value="Genomic_DNA"/>
</dbReference>
<dbReference type="AlphaFoldDB" id="D5UMS6"/>
<dbReference type="Pfam" id="PF00440">
    <property type="entry name" value="TetR_N"/>
    <property type="match status" value="1"/>
</dbReference>
<keyword evidence="3" id="KW-0804">Transcription</keyword>
<dbReference type="HOGENOM" id="CLU_069356_15_5_11"/>
<accession>D5UMS6</accession>
<organism evidence="6 7">
    <name type="scientific">Tsukamurella paurometabola (strain ATCC 8368 / DSM 20162 / CCUG 35730 / CIP 100753 / JCM 10117 / KCTC 9821 / NBRC 16120 / NCIMB 702349 / NCTC 13040)</name>
    <name type="common">Corynebacterium paurometabolum</name>
    <dbReference type="NCBI Taxonomy" id="521096"/>
    <lineage>
        <taxon>Bacteria</taxon>
        <taxon>Bacillati</taxon>
        <taxon>Actinomycetota</taxon>
        <taxon>Actinomycetes</taxon>
        <taxon>Mycobacteriales</taxon>
        <taxon>Tsukamurellaceae</taxon>
        <taxon>Tsukamurella</taxon>
    </lineage>
</organism>
<reference evidence="7" key="1">
    <citation type="submission" date="2010-03" db="EMBL/GenBank/DDBJ databases">
        <title>The complete chromosome of Tsukamurella paurometabola DSM 20162.</title>
        <authorList>
            <consortium name="US DOE Joint Genome Institute (JGI-PGF)"/>
            <person name="Lucas S."/>
            <person name="Copeland A."/>
            <person name="Lapidus A."/>
            <person name="Glavina del Rio T."/>
            <person name="Dalin E."/>
            <person name="Tice H."/>
            <person name="Bruce D."/>
            <person name="Goodwin L."/>
            <person name="Pitluck S."/>
            <person name="Kyrpides N."/>
            <person name="Mavromatis K."/>
            <person name="Ivanova N."/>
            <person name="Mikhailova N."/>
            <person name="Munk A.C."/>
            <person name="Brettin T."/>
            <person name="Detter J.C."/>
            <person name="Tapia R."/>
            <person name="Han C."/>
            <person name="Larimer F."/>
            <person name="Land M."/>
            <person name="Hauser L."/>
            <person name="Markowitz V."/>
            <person name="Cheng J.-F."/>
            <person name="Hugenholtz P."/>
            <person name="Woyke T."/>
            <person name="Wu D."/>
            <person name="Jando M."/>
            <person name="Brambilla E."/>
            <person name="Klenk H.-P."/>
            <person name="Eisen J.A."/>
        </authorList>
    </citation>
    <scope>NUCLEOTIDE SEQUENCE [LARGE SCALE GENOMIC DNA]</scope>
    <source>
        <strain evidence="7">ATCC 8368 / DSM 20162 / CCUG 35730 / CIP 100753 / JCM 10117 / KCTC 9821 / NBRC 16120 / NCIMB 702349 / NCTC 13040</strain>
    </source>
</reference>
<dbReference type="PANTHER" id="PTHR30055">
    <property type="entry name" value="HTH-TYPE TRANSCRIPTIONAL REGULATOR RUTR"/>
    <property type="match status" value="1"/>
</dbReference>
<dbReference type="InterPro" id="IPR023772">
    <property type="entry name" value="DNA-bd_HTH_TetR-type_CS"/>
</dbReference>
<keyword evidence="1" id="KW-0805">Transcription regulation</keyword>
<dbReference type="eggNOG" id="COG1309">
    <property type="taxonomic scope" value="Bacteria"/>
</dbReference>
<evidence type="ECO:0000256" key="3">
    <source>
        <dbReference type="ARBA" id="ARBA00023163"/>
    </source>
</evidence>
<dbReference type="SUPFAM" id="SSF46689">
    <property type="entry name" value="Homeodomain-like"/>
    <property type="match status" value="1"/>
</dbReference>
<keyword evidence="7" id="KW-1185">Reference proteome</keyword>
<dbReference type="InterPro" id="IPR009057">
    <property type="entry name" value="Homeodomain-like_sf"/>
</dbReference>
<dbReference type="PANTHER" id="PTHR30055:SF234">
    <property type="entry name" value="HTH-TYPE TRANSCRIPTIONAL REGULATOR BETI"/>
    <property type="match status" value="1"/>
</dbReference>
<dbReference type="Gene3D" id="1.10.10.60">
    <property type="entry name" value="Homeodomain-like"/>
    <property type="match status" value="1"/>
</dbReference>
<keyword evidence="2 4" id="KW-0238">DNA-binding</keyword>
<dbReference type="PROSITE" id="PS01081">
    <property type="entry name" value="HTH_TETR_1"/>
    <property type="match status" value="1"/>
</dbReference>
<evidence type="ECO:0000256" key="2">
    <source>
        <dbReference type="ARBA" id="ARBA00023125"/>
    </source>
</evidence>
<evidence type="ECO:0000256" key="4">
    <source>
        <dbReference type="PROSITE-ProRule" id="PRU00335"/>
    </source>
</evidence>
<evidence type="ECO:0000313" key="7">
    <source>
        <dbReference type="Proteomes" id="UP000001213"/>
    </source>
</evidence>
<dbReference type="InterPro" id="IPR050109">
    <property type="entry name" value="HTH-type_TetR-like_transc_reg"/>
</dbReference>
<evidence type="ECO:0000259" key="5">
    <source>
        <dbReference type="PROSITE" id="PS50977"/>
    </source>
</evidence>
<proteinExistence type="predicted"/>
<evidence type="ECO:0000313" key="6">
    <source>
        <dbReference type="EMBL" id="ADG80550.1"/>
    </source>
</evidence>
<dbReference type="GO" id="GO:0003700">
    <property type="term" value="F:DNA-binding transcription factor activity"/>
    <property type="evidence" value="ECO:0007669"/>
    <property type="project" value="TreeGrafter"/>
</dbReference>
<protein>
    <submittedName>
        <fullName evidence="6">Transcriptional regulator, TetR family</fullName>
    </submittedName>
</protein>
<gene>
    <name evidence="6" type="ordered locus">Tpau_3979</name>
</gene>
<dbReference type="PRINTS" id="PR00455">
    <property type="entry name" value="HTHTETR"/>
</dbReference>
<dbReference type="RefSeq" id="WP_013128541.1">
    <property type="nucleotide sequence ID" value="NC_014158.1"/>
</dbReference>
<feature type="DNA-binding region" description="H-T-H motif" evidence="4">
    <location>
        <begin position="39"/>
        <end position="58"/>
    </location>
</feature>
<dbReference type="STRING" id="521096.Tpau_3979"/>
<dbReference type="SUPFAM" id="SSF48498">
    <property type="entry name" value="Tetracyclin repressor-like, C-terminal domain"/>
    <property type="match status" value="1"/>
</dbReference>
<sequence>MRPENETEGQRTFIEEARRRQIIAAAAEVLADEGYGRATLARIARQAGISKGVISYHFDGKDDLMRQVVIHLFVAGAEFMGPRLAEQHTATDILRTYIATNLEYIKAERRLLGAMVEVVLNLRNPDGTPAFSPNDGEQQMLAPLAGILREGQESGEFSPDFDPMILARLIRDAIDGAAGRAARDPDLDLDAHADQMIRVYLAAVQTPPHASTPTAPSEDTDD</sequence>
<dbReference type="KEGG" id="tpr:Tpau_3979"/>
<dbReference type="InterPro" id="IPR001647">
    <property type="entry name" value="HTH_TetR"/>
</dbReference>
<dbReference type="PROSITE" id="PS50977">
    <property type="entry name" value="HTH_TETR_2"/>
    <property type="match status" value="1"/>
</dbReference>
<dbReference type="Gene3D" id="1.10.357.10">
    <property type="entry name" value="Tetracycline Repressor, domain 2"/>
    <property type="match status" value="1"/>
</dbReference>
<dbReference type="GO" id="GO:0000976">
    <property type="term" value="F:transcription cis-regulatory region binding"/>
    <property type="evidence" value="ECO:0007669"/>
    <property type="project" value="TreeGrafter"/>
</dbReference>
<evidence type="ECO:0000256" key="1">
    <source>
        <dbReference type="ARBA" id="ARBA00023015"/>
    </source>
</evidence>
<dbReference type="Proteomes" id="UP000001213">
    <property type="component" value="Chromosome"/>
</dbReference>
<name>D5UMS6_TSUPD</name>
<feature type="domain" description="HTH tetR-type" evidence="5">
    <location>
        <begin position="16"/>
        <end position="76"/>
    </location>
</feature>
<dbReference type="InterPro" id="IPR036271">
    <property type="entry name" value="Tet_transcr_reg_TetR-rel_C_sf"/>
</dbReference>
<reference evidence="6 7" key="2">
    <citation type="journal article" date="2011" name="Stand. Genomic Sci.">
        <title>Complete genome sequence of Tsukamurella paurometabola type strain (no. 33).</title>
        <authorList>
            <person name="Munk A.C."/>
            <person name="Lapidus A."/>
            <person name="Lucas S."/>
            <person name="Nolan M."/>
            <person name="Tice H."/>
            <person name="Cheng J.F."/>
            <person name="Del Rio T.G."/>
            <person name="Goodwin L."/>
            <person name="Pitluck S."/>
            <person name="Liolios K."/>
            <person name="Huntemann M."/>
            <person name="Ivanova N."/>
            <person name="Mavromatis K."/>
            <person name="Mikhailova N."/>
            <person name="Pati A."/>
            <person name="Chen A."/>
            <person name="Palaniappan K."/>
            <person name="Tapia R."/>
            <person name="Han C."/>
            <person name="Land M."/>
            <person name="Hauser L."/>
            <person name="Chang Y.J."/>
            <person name="Jeffries C.D."/>
            <person name="Brettin T."/>
            <person name="Yasawong M."/>
            <person name="Brambilla E.M."/>
            <person name="Rohde M."/>
            <person name="Sikorski J."/>
            <person name="Goker M."/>
            <person name="Detter J.C."/>
            <person name="Woyke T."/>
            <person name="Bristow J."/>
            <person name="Eisen J.A."/>
            <person name="Markowitz V."/>
            <person name="Hugenholtz P."/>
            <person name="Kyrpides N.C."/>
            <person name="Klenk H.P."/>
        </authorList>
    </citation>
    <scope>NUCLEOTIDE SEQUENCE [LARGE SCALE GENOMIC DNA]</scope>
    <source>
        <strain evidence="7">ATCC 8368 / DSM 20162 / CCUG 35730 / CIP 100753 / JCM 10117 / KCTC 9821 / NBRC 16120 / NCIMB 702349 / NCTC 13040</strain>
    </source>
</reference>